<dbReference type="InterPro" id="IPR050553">
    <property type="entry name" value="Thioredoxin_ResA/DsbE_sf"/>
</dbReference>
<reference evidence="6 7" key="1">
    <citation type="journal article" date="2010" name="Stand. Genomic Sci.">
        <title>Complete genome sequence of Spirosoma linguale type strain (1).</title>
        <authorList>
            <person name="Lail K."/>
            <person name="Sikorski J."/>
            <person name="Saunders E."/>
            <person name="Lapidus A."/>
            <person name="Glavina Del Rio T."/>
            <person name="Copeland A."/>
            <person name="Tice H."/>
            <person name="Cheng J.-F."/>
            <person name="Lucas S."/>
            <person name="Nolan M."/>
            <person name="Bruce D."/>
            <person name="Goodwin L."/>
            <person name="Pitluck S."/>
            <person name="Ivanova N."/>
            <person name="Mavromatis K."/>
            <person name="Ovchinnikova G."/>
            <person name="Pati A."/>
            <person name="Chen A."/>
            <person name="Palaniappan K."/>
            <person name="Land M."/>
            <person name="Hauser L."/>
            <person name="Chang Y.-J."/>
            <person name="Jeffries C.D."/>
            <person name="Chain P."/>
            <person name="Brettin T."/>
            <person name="Detter J.C."/>
            <person name="Schuetze A."/>
            <person name="Rohde M."/>
            <person name="Tindall B.J."/>
            <person name="Goeker M."/>
            <person name="Bristow J."/>
            <person name="Eisen J.A."/>
            <person name="Markowitz V."/>
            <person name="Hugenholtz P."/>
            <person name="Kyrpides N.C."/>
            <person name="Klenk H.-P."/>
            <person name="Chen F."/>
        </authorList>
    </citation>
    <scope>NUCLEOTIDE SEQUENCE [LARGE SCALE GENOMIC DNA]</scope>
    <source>
        <strain evidence="7">ATCC 33905 / DSM 74 / LMG 10896 / Claus 1</strain>
    </source>
</reference>
<evidence type="ECO:0000313" key="7">
    <source>
        <dbReference type="Proteomes" id="UP000002028"/>
    </source>
</evidence>
<dbReference type="STRING" id="504472.Slin_4669"/>
<dbReference type="GO" id="GO:0017004">
    <property type="term" value="P:cytochrome complex assembly"/>
    <property type="evidence" value="ECO:0007669"/>
    <property type="project" value="UniProtKB-KW"/>
</dbReference>
<dbReference type="InterPro" id="IPR036249">
    <property type="entry name" value="Thioredoxin-like_sf"/>
</dbReference>
<comment type="subcellular location">
    <subcellularLocation>
        <location evidence="1">Cell envelope</location>
    </subcellularLocation>
</comment>
<dbReference type="RefSeq" id="WP_012929151.1">
    <property type="nucleotide sequence ID" value="NC_013730.1"/>
</dbReference>
<name>D2QPI8_SPILD</name>
<keyword evidence="7" id="KW-1185">Reference proteome</keyword>
<evidence type="ECO:0000256" key="4">
    <source>
        <dbReference type="ARBA" id="ARBA00023284"/>
    </source>
</evidence>
<dbReference type="Proteomes" id="UP000002028">
    <property type="component" value="Chromosome"/>
</dbReference>
<accession>D2QPI8</accession>
<feature type="domain" description="Thioredoxin" evidence="5">
    <location>
        <begin position="223"/>
        <end position="381"/>
    </location>
</feature>
<sequence length="381" mass="43432">MKLSYFTPIVLFTVISLASCQSRSGEQDYVVEGDLKNAYPFLEGKMIYLGNTATRDLEDSARVTNGKFRLALADQSTKYPLQVALVYKPSEPNQPYATIGYSNPFKKNTTEDNFYLEPGVTQLEPDTTAHARQLIARLARLNKRSILTRFVEVKPQTRVAFMHLSFLPNETQQPDKQKHNESQVRKYPSSIYLLGELYRNRTSLSEAEISRLLSLFDPSLNEIDVYKTLVAYTTNPAPTGDDFPASVSLMKPDHSFTSSVLSSDKHTLVVFWASWCGPCRQEIPQLKALYTKHKDKLNIVSISTDQQEERWQKAMQKEQMPWPQLVADNPSSFVQLDKKYDLKLIPVCLLFGPDHKLVKRYEGRGEGENSVDYQVSNLLNQ</sequence>
<dbReference type="AlphaFoldDB" id="D2QPI8"/>
<dbReference type="GO" id="GO:0030313">
    <property type="term" value="C:cell envelope"/>
    <property type="evidence" value="ECO:0007669"/>
    <property type="project" value="UniProtKB-SubCell"/>
</dbReference>
<dbReference type="InterPro" id="IPR012336">
    <property type="entry name" value="Thioredoxin-like_fold"/>
</dbReference>
<evidence type="ECO:0000259" key="5">
    <source>
        <dbReference type="PROSITE" id="PS51352"/>
    </source>
</evidence>
<dbReference type="HOGENOM" id="CLU_042529_1_0_10"/>
<protein>
    <submittedName>
        <fullName evidence="6">Alkyl hydroperoxide reductase/ Thiol specific antioxidant/ Mal allergen</fullName>
    </submittedName>
</protein>
<dbReference type="CDD" id="cd02966">
    <property type="entry name" value="TlpA_like_family"/>
    <property type="match status" value="1"/>
</dbReference>
<evidence type="ECO:0000256" key="1">
    <source>
        <dbReference type="ARBA" id="ARBA00004196"/>
    </source>
</evidence>
<dbReference type="PROSITE" id="PS51257">
    <property type="entry name" value="PROKAR_LIPOPROTEIN"/>
    <property type="match status" value="1"/>
</dbReference>
<dbReference type="PANTHER" id="PTHR42852">
    <property type="entry name" value="THIOL:DISULFIDE INTERCHANGE PROTEIN DSBE"/>
    <property type="match status" value="1"/>
</dbReference>
<keyword evidence="2" id="KW-0201">Cytochrome c-type biogenesis</keyword>
<dbReference type="PROSITE" id="PS00194">
    <property type="entry name" value="THIOREDOXIN_1"/>
    <property type="match status" value="1"/>
</dbReference>
<proteinExistence type="predicted"/>
<evidence type="ECO:0000256" key="2">
    <source>
        <dbReference type="ARBA" id="ARBA00022748"/>
    </source>
</evidence>
<dbReference type="Pfam" id="PF13905">
    <property type="entry name" value="Thioredoxin_8"/>
    <property type="match status" value="1"/>
</dbReference>
<organism evidence="6 7">
    <name type="scientific">Spirosoma linguale (strain ATCC 33905 / DSM 74 / LMG 10896 / Claus 1)</name>
    <dbReference type="NCBI Taxonomy" id="504472"/>
    <lineage>
        <taxon>Bacteria</taxon>
        <taxon>Pseudomonadati</taxon>
        <taxon>Bacteroidota</taxon>
        <taxon>Cytophagia</taxon>
        <taxon>Cytophagales</taxon>
        <taxon>Cytophagaceae</taxon>
        <taxon>Spirosoma</taxon>
    </lineage>
</organism>
<dbReference type="PANTHER" id="PTHR42852:SF6">
    <property type="entry name" value="THIOL:DISULFIDE INTERCHANGE PROTEIN DSBE"/>
    <property type="match status" value="1"/>
</dbReference>
<dbReference type="KEGG" id="sli:Slin_4669"/>
<evidence type="ECO:0000256" key="3">
    <source>
        <dbReference type="ARBA" id="ARBA00023157"/>
    </source>
</evidence>
<gene>
    <name evidence="6" type="ordered locus">Slin_4669</name>
</gene>
<keyword evidence="4" id="KW-0676">Redox-active center</keyword>
<dbReference type="InterPro" id="IPR017937">
    <property type="entry name" value="Thioredoxin_CS"/>
</dbReference>
<dbReference type="SUPFAM" id="SSF52833">
    <property type="entry name" value="Thioredoxin-like"/>
    <property type="match status" value="1"/>
</dbReference>
<dbReference type="Gene3D" id="3.40.30.10">
    <property type="entry name" value="Glutaredoxin"/>
    <property type="match status" value="1"/>
</dbReference>
<dbReference type="EMBL" id="CP001769">
    <property type="protein sequence ID" value="ADB40647.1"/>
    <property type="molecule type" value="Genomic_DNA"/>
</dbReference>
<dbReference type="InterPro" id="IPR013766">
    <property type="entry name" value="Thioredoxin_domain"/>
</dbReference>
<dbReference type="PROSITE" id="PS51352">
    <property type="entry name" value="THIOREDOXIN_2"/>
    <property type="match status" value="1"/>
</dbReference>
<keyword evidence="3" id="KW-1015">Disulfide bond</keyword>
<dbReference type="eggNOG" id="COG0526">
    <property type="taxonomic scope" value="Bacteria"/>
</dbReference>
<evidence type="ECO:0000313" key="6">
    <source>
        <dbReference type="EMBL" id="ADB40647.1"/>
    </source>
</evidence>